<keyword evidence="2" id="KW-1185">Reference proteome</keyword>
<dbReference type="OrthoDB" id="9945651at2"/>
<organism evidence="1 2">
    <name type="scientific">Catalinimonas alkaloidigena</name>
    <dbReference type="NCBI Taxonomy" id="1075417"/>
    <lineage>
        <taxon>Bacteria</taxon>
        <taxon>Pseudomonadati</taxon>
        <taxon>Bacteroidota</taxon>
        <taxon>Cytophagia</taxon>
        <taxon>Cytophagales</taxon>
        <taxon>Catalimonadaceae</taxon>
        <taxon>Catalinimonas</taxon>
    </lineage>
</organism>
<sequence length="100" mass="11154">MVWAVVAWMTCACDQVIRYGCGELTGERKAFVERLNASQVGRLEAAPVPCYDDYLEVRCQQEIPAAFWPKLDSLAAALGWQEVLVYDRTGTLIRGHTGSM</sequence>
<gene>
    <name evidence="1" type="ORF">SAMN05421823_10541</name>
</gene>
<dbReference type="AlphaFoldDB" id="A0A1G9ILA3"/>
<dbReference type="RefSeq" id="WP_089682951.1">
    <property type="nucleotide sequence ID" value="NZ_FNFO01000005.1"/>
</dbReference>
<protein>
    <submittedName>
        <fullName evidence="1">Uncharacterized protein</fullName>
    </submittedName>
</protein>
<accession>A0A1G9ILA3</accession>
<dbReference type="EMBL" id="FNFO01000005">
    <property type="protein sequence ID" value="SDL26069.1"/>
    <property type="molecule type" value="Genomic_DNA"/>
</dbReference>
<evidence type="ECO:0000313" key="2">
    <source>
        <dbReference type="Proteomes" id="UP000198510"/>
    </source>
</evidence>
<proteinExistence type="predicted"/>
<name>A0A1G9ILA3_9BACT</name>
<evidence type="ECO:0000313" key="1">
    <source>
        <dbReference type="EMBL" id="SDL26069.1"/>
    </source>
</evidence>
<reference evidence="1 2" key="1">
    <citation type="submission" date="2016-10" db="EMBL/GenBank/DDBJ databases">
        <authorList>
            <person name="de Groot N.N."/>
        </authorList>
    </citation>
    <scope>NUCLEOTIDE SEQUENCE [LARGE SCALE GENOMIC DNA]</scope>
    <source>
        <strain evidence="1 2">DSM 25186</strain>
    </source>
</reference>
<dbReference type="Proteomes" id="UP000198510">
    <property type="component" value="Unassembled WGS sequence"/>
</dbReference>